<dbReference type="AlphaFoldDB" id="E8LSC9"/>
<evidence type="ECO:0000259" key="1">
    <source>
        <dbReference type="Pfam" id="PF04069"/>
    </source>
</evidence>
<accession>E8LSC9</accession>
<dbReference type="EMBL" id="AEVS01000045">
    <property type="protein sequence ID" value="EGA66376.1"/>
    <property type="molecule type" value="Genomic_DNA"/>
</dbReference>
<name>E8LSC9_9VIBR</name>
<dbReference type="Gene3D" id="3.40.190.10">
    <property type="entry name" value="Periplasmic binding protein-like II"/>
    <property type="match status" value="1"/>
</dbReference>
<dbReference type="STRING" id="945543.VIBR0546_15591"/>
<dbReference type="OrthoDB" id="7805658at2"/>
<dbReference type="SUPFAM" id="SSF53850">
    <property type="entry name" value="Periplasmic binding protein-like II"/>
    <property type="match status" value="1"/>
</dbReference>
<gene>
    <name evidence="2" type="ORF">VIBR0546_15591</name>
</gene>
<dbReference type="CDD" id="cd13643">
    <property type="entry name" value="PBP2_BCP_2"/>
    <property type="match status" value="1"/>
</dbReference>
<feature type="domain" description="ABC-type glycine betaine transport system substrate-binding" evidence="1">
    <location>
        <begin position="21"/>
        <end position="293"/>
    </location>
</feature>
<keyword evidence="3" id="KW-1185">Reference proteome</keyword>
<dbReference type="eggNOG" id="COG2113">
    <property type="taxonomic scope" value="Bacteria"/>
</dbReference>
<protein>
    <submittedName>
        <fullName evidence="2">Glycine betaine ABC transporter substrate-binding protein</fullName>
    </submittedName>
</protein>
<dbReference type="InterPro" id="IPR007210">
    <property type="entry name" value="ABC_Gly_betaine_transp_sub-bd"/>
</dbReference>
<evidence type="ECO:0000313" key="2">
    <source>
        <dbReference type="EMBL" id="EGA66376.1"/>
    </source>
</evidence>
<dbReference type="GO" id="GO:0022857">
    <property type="term" value="F:transmembrane transporter activity"/>
    <property type="evidence" value="ECO:0007669"/>
    <property type="project" value="InterPro"/>
</dbReference>
<dbReference type="GO" id="GO:0043190">
    <property type="term" value="C:ATP-binding cassette (ABC) transporter complex"/>
    <property type="evidence" value="ECO:0007669"/>
    <property type="project" value="InterPro"/>
</dbReference>
<dbReference type="Proteomes" id="UP000004371">
    <property type="component" value="Unassembled WGS sequence"/>
</dbReference>
<dbReference type="RefSeq" id="WP_006878725.1">
    <property type="nucleotide sequence ID" value="NZ_AEVS01000045.1"/>
</dbReference>
<comment type="caution">
    <text evidence="2">The sequence shown here is derived from an EMBL/GenBank/DDBJ whole genome shotgun (WGS) entry which is preliminary data.</text>
</comment>
<evidence type="ECO:0000313" key="3">
    <source>
        <dbReference type="Proteomes" id="UP000004371"/>
    </source>
</evidence>
<proteinExistence type="predicted"/>
<sequence>MIRQSLLLGSLVVAFSVDAEPVRLLSLDWGSQQVITKALGRLLEQQGIEVEIVYASSQVQWYKLAQGEADVQVEVWQGSMGPKYDEMIAKGFIQQGTVHNVETREEWWYPDYVEALCPGLPNWEALKNCAHLFSYKDSERGVYYSGPWEKPDAAKIRALGLNYRVEVLEDGDAINRKLRDYIAKQKPLLIYNWTPNWVEAKYPGSFVEFPRYDEACELDPSWGVNSKYTWDCGNPRGAWLKTAISNQLRTKSACAFDIVSSFTLSSQHIATASLLIDNENQTLDQAADNWLNQFQHQHSDWIEHSSCLTR</sequence>
<organism evidence="2 3">
    <name type="scientific">Vibrio brasiliensis LMG 20546</name>
    <dbReference type="NCBI Taxonomy" id="945543"/>
    <lineage>
        <taxon>Bacteria</taxon>
        <taxon>Pseudomonadati</taxon>
        <taxon>Pseudomonadota</taxon>
        <taxon>Gammaproteobacteria</taxon>
        <taxon>Vibrionales</taxon>
        <taxon>Vibrionaceae</taxon>
        <taxon>Vibrio</taxon>
        <taxon>Vibrio oreintalis group</taxon>
    </lineage>
</organism>
<reference evidence="2 3" key="1">
    <citation type="journal article" date="2012" name="Int. J. Syst. Evol. Microbiol.">
        <title>Vibrio caribbeanicus sp. nov., isolated from the marine sponge Scleritoderma cyanea.</title>
        <authorList>
            <person name="Hoffmann M."/>
            <person name="Monday S.R."/>
            <person name="Allard M.W."/>
            <person name="Strain E.A."/>
            <person name="Whittaker P."/>
            <person name="Naum M."/>
            <person name="McCarthy P.J."/>
            <person name="Lopez J.V."/>
            <person name="Fischer M."/>
            <person name="Brown E.W."/>
        </authorList>
    </citation>
    <scope>NUCLEOTIDE SEQUENCE [LARGE SCALE GENOMIC DNA]</scope>
    <source>
        <strain evidence="2 3">LMG 20546</strain>
    </source>
</reference>
<dbReference type="Pfam" id="PF04069">
    <property type="entry name" value="OpuAC"/>
    <property type="match status" value="1"/>
</dbReference>
<dbReference type="Gene3D" id="3.40.190.100">
    <property type="entry name" value="Glycine betaine-binding periplasmic protein, domain 2"/>
    <property type="match status" value="1"/>
</dbReference>